<keyword evidence="4" id="KW-1185">Reference proteome</keyword>
<accession>A0ABP7HNM0</accession>
<keyword evidence="2" id="KW-1133">Transmembrane helix</keyword>
<protein>
    <submittedName>
        <fullName evidence="3">Uncharacterized protein</fullName>
    </submittedName>
</protein>
<feature type="transmembrane region" description="Helical" evidence="2">
    <location>
        <begin position="72"/>
        <end position="94"/>
    </location>
</feature>
<dbReference type="Proteomes" id="UP001501009">
    <property type="component" value="Unassembled WGS sequence"/>
</dbReference>
<keyword evidence="2" id="KW-0812">Transmembrane</keyword>
<sequence>MKRRGSAALPEIVERLDGNREAPYTSARQSRRMMRGSLGVESQRAEEADKLKKNAPAQGLCVEGQAGTGGQVLPASAVVVVVVVLLITASLPAFGMPVEAAVTAVVAGGVMAKELIRGLVSVFSPHQA</sequence>
<comment type="caution">
    <text evidence="3">The sequence shown here is derived from an EMBL/GenBank/DDBJ whole genome shotgun (WGS) entry which is preliminary data.</text>
</comment>
<reference evidence="4" key="1">
    <citation type="journal article" date="2019" name="Int. J. Syst. Evol. Microbiol.">
        <title>The Global Catalogue of Microorganisms (GCM) 10K type strain sequencing project: providing services to taxonomists for standard genome sequencing and annotation.</title>
        <authorList>
            <consortium name="The Broad Institute Genomics Platform"/>
            <consortium name="The Broad Institute Genome Sequencing Center for Infectious Disease"/>
            <person name="Wu L."/>
            <person name="Ma J."/>
        </authorList>
    </citation>
    <scope>NUCLEOTIDE SEQUENCE [LARGE SCALE GENOMIC DNA]</scope>
    <source>
        <strain evidence="4">JCM 17138</strain>
    </source>
</reference>
<feature type="region of interest" description="Disordered" evidence="1">
    <location>
        <begin position="19"/>
        <end position="51"/>
    </location>
</feature>
<proteinExistence type="predicted"/>
<gene>
    <name evidence="3" type="ORF">GCM10022403_034900</name>
</gene>
<name>A0ABP7HNM0_9ACTN</name>
<evidence type="ECO:0000256" key="2">
    <source>
        <dbReference type="SAM" id="Phobius"/>
    </source>
</evidence>
<dbReference type="EMBL" id="BAABDE010000016">
    <property type="protein sequence ID" value="GAA3798064.1"/>
    <property type="molecule type" value="Genomic_DNA"/>
</dbReference>
<evidence type="ECO:0000313" key="3">
    <source>
        <dbReference type="EMBL" id="GAA3798064.1"/>
    </source>
</evidence>
<evidence type="ECO:0000313" key="4">
    <source>
        <dbReference type="Proteomes" id="UP001501009"/>
    </source>
</evidence>
<keyword evidence="2" id="KW-0472">Membrane</keyword>
<evidence type="ECO:0000256" key="1">
    <source>
        <dbReference type="SAM" id="MobiDB-lite"/>
    </source>
</evidence>
<organism evidence="3 4">
    <name type="scientific">Streptomyces coacervatus</name>
    <dbReference type="NCBI Taxonomy" id="647381"/>
    <lineage>
        <taxon>Bacteria</taxon>
        <taxon>Bacillati</taxon>
        <taxon>Actinomycetota</taxon>
        <taxon>Actinomycetes</taxon>
        <taxon>Kitasatosporales</taxon>
        <taxon>Streptomycetaceae</taxon>
        <taxon>Streptomyces</taxon>
    </lineage>
</organism>